<evidence type="ECO:0000313" key="2">
    <source>
        <dbReference type="Proteomes" id="UP000321570"/>
    </source>
</evidence>
<dbReference type="Proteomes" id="UP000321570">
    <property type="component" value="Unassembled WGS sequence"/>
</dbReference>
<reference evidence="1 2" key="1">
    <citation type="submission" date="2019-07" db="EMBL/GenBank/DDBJ databases">
        <authorList>
            <person name="Jastrzebski P J."/>
            <person name="Paukszto L."/>
            <person name="Jastrzebski P J."/>
        </authorList>
    </citation>
    <scope>NUCLEOTIDE SEQUENCE [LARGE SCALE GENOMIC DNA]</scope>
    <source>
        <strain evidence="1 2">WMS-il1</strain>
    </source>
</reference>
<sequence>DVSNILVITVFLNTYNISIHYLVLSAYHKVLPTATLVEAANDGIKLYLSVTIRVKVTDVTYSMEPSMHKTVSARLVCKPIVPKQQSIPISIPKFY</sequence>
<name>A0A564YD09_HYMDI</name>
<protein>
    <submittedName>
        <fullName evidence="1">Uncharacterized protein</fullName>
    </submittedName>
</protein>
<dbReference type="EMBL" id="CABIJS010000123">
    <property type="protein sequence ID" value="VUZ44424.1"/>
    <property type="molecule type" value="Genomic_DNA"/>
</dbReference>
<feature type="non-terminal residue" evidence="1">
    <location>
        <position position="1"/>
    </location>
</feature>
<keyword evidence="2" id="KW-1185">Reference proteome</keyword>
<gene>
    <name evidence="1" type="ORF">WMSIL1_LOCUS4679</name>
</gene>
<accession>A0A564YD09</accession>
<evidence type="ECO:0000313" key="1">
    <source>
        <dbReference type="EMBL" id="VUZ44424.1"/>
    </source>
</evidence>
<organism evidence="1 2">
    <name type="scientific">Hymenolepis diminuta</name>
    <name type="common">Rat tapeworm</name>
    <dbReference type="NCBI Taxonomy" id="6216"/>
    <lineage>
        <taxon>Eukaryota</taxon>
        <taxon>Metazoa</taxon>
        <taxon>Spiralia</taxon>
        <taxon>Lophotrochozoa</taxon>
        <taxon>Platyhelminthes</taxon>
        <taxon>Cestoda</taxon>
        <taxon>Eucestoda</taxon>
        <taxon>Cyclophyllidea</taxon>
        <taxon>Hymenolepididae</taxon>
        <taxon>Hymenolepis</taxon>
    </lineage>
</organism>
<dbReference type="AlphaFoldDB" id="A0A564YD09"/>
<proteinExistence type="predicted"/>